<dbReference type="EMBL" id="LK032642">
    <property type="protein sequence ID" value="CDY45928.1"/>
    <property type="molecule type" value="Genomic_DNA"/>
</dbReference>
<dbReference type="AlphaFoldDB" id="A0A078I9T6"/>
<dbReference type="OrthoDB" id="1582145at2759"/>
<reference evidence="3 4" key="1">
    <citation type="journal article" date="2014" name="Science">
        <title>Plant genetics. Early allopolyploid evolution in the post-Neolithic Brassica napus oilseed genome.</title>
        <authorList>
            <person name="Chalhoub B."/>
            <person name="Denoeud F."/>
            <person name="Liu S."/>
            <person name="Parkin I.A."/>
            <person name="Tang H."/>
            <person name="Wang X."/>
            <person name="Chiquet J."/>
            <person name="Belcram H."/>
            <person name="Tong C."/>
            <person name="Samans B."/>
            <person name="Correa M."/>
            <person name="Da Silva C."/>
            <person name="Just J."/>
            <person name="Falentin C."/>
            <person name="Koh C.S."/>
            <person name="Le Clainche I."/>
            <person name="Bernard M."/>
            <person name="Bento P."/>
            <person name="Noel B."/>
            <person name="Labadie K."/>
            <person name="Alberti A."/>
            <person name="Charles M."/>
            <person name="Arnaud D."/>
            <person name="Guo H."/>
            <person name="Daviaud C."/>
            <person name="Alamery S."/>
            <person name="Jabbari K."/>
            <person name="Zhao M."/>
            <person name="Edger P.P."/>
            <person name="Chelaifa H."/>
            <person name="Tack D."/>
            <person name="Lassalle G."/>
            <person name="Mestiri I."/>
            <person name="Schnel N."/>
            <person name="Le Paslier M.C."/>
            <person name="Fan G."/>
            <person name="Renault V."/>
            <person name="Bayer P.E."/>
            <person name="Golicz A.A."/>
            <person name="Manoli S."/>
            <person name="Lee T.H."/>
            <person name="Thi V.H."/>
            <person name="Chalabi S."/>
            <person name="Hu Q."/>
            <person name="Fan C."/>
            <person name="Tollenaere R."/>
            <person name="Lu Y."/>
            <person name="Battail C."/>
            <person name="Shen J."/>
            <person name="Sidebottom C.H."/>
            <person name="Wang X."/>
            <person name="Canaguier A."/>
            <person name="Chauveau A."/>
            <person name="Berard A."/>
            <person name="Deniot G."/>
            <person name="Guan M."/>
            <person name="Liu Z."/>
            <person name="Sun F."/>
            <person name="Lim Y.P."/>
            <person name="Lyons E."/>
            <person name="Town C.D."/>
            <person name="Bancroft I."/>
            <person name="Wang X."/>
            <person name="Meng J."/>
            <person name="Ma J."/>
            <person name="Pires J.C."/>
            <person name="King G.J."/>
            <person name="Brunel D."/>
            <person name="Delourme R."/>
            <person name="Renard M."/>
            <person name="Aury J.M."/>
            <person name="Adams K.L."/>
            <person name="Batley J."/>
            <person name="Snowdon R.J."/>
            <person name="Tost J."/>
            <person name="Edwards D."/>
            <person name="Zhou Y."/>
            <person name="Hua W."/>
            <person name="Sharpe A.G."/>
            <person name="Paterson A.H."/>
            <person name="Guan C."/>
            <person name="Wincker P."/>
        </authorList>
    </citation>
    <scope>NUCLEOTIDE SEQUENCE [LARGE SCALE GENOMIC DNA]</scope>
    <source>
        <strain evidence="4">cv. Darmor-bzh</strain>
    </source>
</reference>
<dbReference type="OMA" id="SSAHHDC"/>
<dbReference type="PaxDb" id="3708-A0A078I9T6"/>
<gene>
    <name evidence="3" type="primary">BnaC06g09970D</name>
    <name evidence="3" type="ORF">GSBRNA2T00082917001</name>
</gene>
<feature type="transmembrane region" description="Helical" evidence="2">
    <location>
        <begin position="6"/>
        <end position="25"/>
    </location>
</feature>
<keyword evidence="2" id="KW-1133">Transmembrane helix</keyword>
<protein>
    <submittedName>
        <fullName evidence="3">BnaC06g09970D protein</fullName>
    </submittedName>
</protein>
<name>A0A078I9T6_BRANA</name>
<organism evidence="3 4">
    <name type="scientific">Brassica napus</name>
    <name type="common">Rape</name>
    <dbReference type="NCBI Taxonomy" id="3708"/>
    <lineage>
        <taxon>Eukaryota</taxon>
        <taxon>Viridiplantae</taxon>
        <taxon>Streptophyta</taxon>
        <taxon>Embryophyta</taxon>
        <taxon>Tracheophyta</taxon>
        <taxon>Spermatophyta</taxon>
        <taxon>Magnoliopsida</taxon>
        <taxon>eudicotyledons</taxon>
        <taxon>Gunneridae</taxon>
        <taxon>Pentapetalae</taxon>
        <taxon>rosids</taxon>
        <taxon>malvids</taxon>
        <taxon>Brassicales</taxon>
        <taxon>Brassicaceae</taxon>
        <taxon>Brassiceae</taxon>
        <taxon>Brassica</taxon>
    </lineage>
</organism>
<keyword evidence="2" id="KW-0812">Transmembrane</keyword>
<proteinExistence type="predicted"/>
<evidence type="ECO:0000256" key="1">
    <source>
        <dbReference type="SAM" id="MobiDB-lite"/>
    </source>
</evidence>
<accession>A0A078I9T6</accession>
<feature type="region of interest" description="Disordered" evidence="1">
    <location>
        <begin position="114"/>
        <end position="137"/>
    </location>
</feature>
<dbReference type="Proteomes" id="UP000028999">
    <property type="component" value="Unassembled WGS sequence"/>
</dbReference>
<evidence type="ECO:0000256" key="2">
    <source>
        <dbReference type="SAM" id="Phobius"/>
    </source>
</evidence>
<evidence type="ECO:0000313" key="4">
    <source>
        <dbReference type="Proteomes" id="UP000028999"/>
    </source>
</evidence>
<keyword evidence="4" id="KW-1185">Reference proteome</keyword>
<keyword evidence="2" id="KW-0472">Membrane</keyword>
<sequence length="137" mass="13348">METGGIILIVCSGIFVLTIILIGCLGKMREKRTVTNEPINQKSRDAGGFTVYPAAAYLPPVSSSAHHDCRMKQTRSNGIGGGLLFLSAASVTASVSSNHGYGGGGGYHGGGGGGGGGGHHDGGGGGSGCGGVGKDSG</sequence>
<evidence type="ECO:0000313" key="3">
    <source>
        <dbReference type="EMBL" id="CDY45928.1"/>
    </source>
</evidence>
<dbReference type="Gramene" id="CDY45928">
    <property type="protein sequence ID" value="CDY45928"/>
    <property type="gene ID" value="GSBRNA2T00082917001"/>
</dbReference>